<keyword evidence="2" id="KW-0969">Cilium</keyword>
<dbReference type="GO" id="GO:0048487">
    <property type="term" value="F:beta-tubulin binding"/>
    <property type="evidence" value="ECO:0007669"/>
    <property type="project" value="InterPro"/>
</dbReference>
<organism evidence="2 3">
    <name type="scientific">Giardia muris</name>
    <dbReference type="NCBI Taxonomy" id="5742"/>
    <lineage>
        <taxon>Eukaryota</taxon>
        <taxon>Metamonada</taxon>
        <taxon>Diplomonadida</taxon>
        <taxon>Hexamitidae</taxon>
        <taxon>Giardiinae</taxon>
        <taxon>Giardia</taxon>
    </lineage>
</organism>
<comment type="caution">
    <text evidence="2">The sequence shown here is derived from an EMBL/GenBank/DDBJ whole genome shotgun (WGS) entry which is preliminary data.</text>
</comment>
<feature type="coiled-coil region" evidence="1">
    <location>
        <begin position="256"/>
        <end position="310"/>
    </location>
</feature>
<evidence type="ECO:0000313" key="2">
    <source>
        <dbReference type="EMBL" id="TNJ28060.1"/>
    </source>
</evidence>
<dbReference type="PANTHER" id="PTHR31432">
    <property type="entry name" value="INTRAFLAGELLAR TRANSPORT PROTEIN 74 HOMOLOG"/>
    <property type="match status" value="1"/>
</dbReference>
<name>A0A4Z1SQU1_GIAMU</name>
<evidence type="ECO:0000256" key="1">
    <source>
        <dbReference type="SAM" id="Coils"/>
    </source>
</evidence>
<sequence length="553" mass="61115">MLQPPTGTAMRGNLVSRTMTRGSVQQAAGGNAALAQVALTARPITNMGMASTRAVFGQRQVLDLGYYISELRNRITATSKEADALNAQTLELQKRDAQATRLQESVQAIKQEVDDLQGELHDITYAQTRIKEGASLENLRTEATEAESSASRLRNEANVAYKARVEAEERLQKNEAAAIKLRAEMEARIEQDLGLQAADRYRTLNAENAVLKQQEVELRKKLQEAAAVAAAAYSSTTILSNYGGADGANASTIQKAITLHRQIRAARRELDTYKAKVSSANTSDPEVALRNQLKNQFRVEQAEARAIAEEVKITEANLVQRRKLLAEILPDSTTAISKEQRDLLRSVLKVEAFIQEWPSKRSSLQMGMKQLQTEIVGLLARLPPPKAVAVGAEDSPASLEAQLQQRTRELDRLTDADVRLTADMRAVNDQVAVLRESLERIRADLADASNIDDVEEQESSLRARLAALKDSRGEAEARLKTATDALRAIEAQIQTHEEVQHLRHLFERLGKALQTKYSTEAFTRQKTAESNYSQSKSECLGLLRDINAVLLSQ</sequence>
<proteinExistence type="predicted"/>
<protein>
    <submittedName>
        <fullName evidence="2">Intraflagellar transport protein IFT74/72</fullName>
    </submittedName>
</protein>
<keyword evidence="3" id="KW-1185">Reference proteome</keyword>
<dbReference type="EMBL" id="VDLU01000002">
    <property type="protein sequence ID" value="TNJ28060.1"/>
    <property type="molecule type" value="Genomic_DNA"/>
</dbReference>
<dbReference type="OrthoDB" id="10252730at2759"/>
<dbReference type="Proteomes" id="UP000315496">
    <property type="component" value="Chromosome 2"/>
</dbReference>
<dbReference type="GO" id="GO:0030992">
    <property type="term" value="C:intraciliary transport particle B"/>
    <property type="evidence" value="ECO:0007669"/>
    <property type="project" value="InterPro"/>
</dbReference>
<reference evidence="2 3" key="1">
    <citation type="submission" date="2019-05" db="EMBL/GenBank/DDBJ databases">
        <title>The compact genome of Giardia muris reveals important steps in the evolution of intestinal protozoan parasites.</title>
        <authorList>
            <person name="Xu F."/>
            <person name="Jimenez-Gonzalez A."/>
            <person name="Einarsson E."/>
            <person name="Astvaldsson A."/>
            <person name="Peirasmaki D."/>
            <person name="Eckmann L."/>
            <person name="Andersson J.O."/>
            <person name="Svard S.G."/>
            <person name="Jerlstrom-Hultqvist J."/>
        </authorList>
    </citation>
    <scope>NUCLEOTIDE SEQUENCE [LARGE SCALE GENOMIC DNA]</scope>
    <source>
        <strain evidence="2 3">Roberts-Thomson</strain>
    </source>
</reference>
<feature type="coiled-coil region" evidence="1">
    <location>
        <begin position="424"/>
        <end position="499"/>
    </location>
</feature>
<evidence type="ECO:0000313" key="3">
    <source>
        <dbReference type="Proteomes" id="UP000315496"/>
    </source>
</evidence>
<keyword evidence="1" id="KW-0175">Coiled coil</keyword>
<dbReference type="InterPro" id="IPR029602">
    <property type="entry name" value="IFT74"/>
</dbReference>
<dbReference type="GO" id="GO:0005929">
    <property type="term" value="C:cilium"/>
    <property type="evidence" value="ECO:0007669"/>
    <property type="project" value="TreeGrafter"/>
</dbReference>
<gene>
    <name evidence="2" type="ORF">GMRT_10022</name>
</gene>
<feature type="coiled-coil region" evidence="1">
    <location>
        <begin position="68"/>
        <end position="224"/>
    </location>
</feature>
<dbReference type="PANTHER" id="PTHR31432:SF0">
    <property type="entry name" value="INTRAFLAGELLAR TRANSPORT PROTEIN 74 HOMOLOG"/>
    <property type="match status" value="1"/>
</dbReference>
<dbReference type="AlphaFoldDB" id="A0A4Z1SQU1"/>
<keyword evidence="2" id="KW-0282">Flagellum</keyword>
<dbReference type="VEuPathDB" id="GiardiaDB:GMRT_10022"/>
<keyword evidence="2" id="KW-0966">Cell projection</keyword>
<dbReference type="GO" id="GO:0035735">
    <property type="term" value="P:intraciliary transport involved in cilium assembly"/>
    <property type="evidence" value="ECO:0007669"/>
    <property type="project" value="TreeGrafter"/>
</dbReference>
<accession>A0A4Z1SQU1</accession>